<dbReference type="AlphaFoldDB" id="A0A0D2NGG7"/>
<feature type="chain" id="PRO_5002265433" evidence="1">
    <location>
        <begin position="26"/>
        <end position="97"/>
    </location>
</feature>
<organism evidence="2 3">
    <name type="scientific">Hypholoma sublateritium (strain FD-334 SS-4)</name>
    <dbReference type="NCBI Taxonomy" id="945553"/>
    <lineage>
        <taxon>Eukaryota</taxon>
        <taxon>Fungi</taxon>
        <taxon>Dikarya</taxon>
        <taxon>Basidiomycota</taxon>
        <taxon>Agaricomycotina</taxon>
        <taxon>Agaricomycetes</taxon>
        <taxon>Agaricomycetidae</taxon>
        <taxon>Agaricales</taxon>
        <taxon>Agaricineae</taxon>
        <taxon>Strophariaceae</taxon>
        <taxon>Hypholoma</taxon>
    </lineage>
</organism>
<evidence type="ECO:0000256" key="1">
    <source>
        <dbReference type="SAM" id="SignalP"/>
    </source>
</evidence>
<keyword evidence="1" id="KW-0732">Signal</keyword>
<name>A0A0D2NGG7_HYPSF</name>
<proteinExistence type="predicted"/>
<gene>
    <name evidence="2" type="ORF">HYPSUDRAFT_48062</name>
</gene>
<evidence type="ECO:0000313" key="2">
    <source>
        <dbReference type="EMBL" id="KJA15741.1"/>
    </source>
</evidence>
<accession>A0A0D2NGG7</accession>
<reference evidence="3" key="1">
    <citation type="submission" date="2014-04" db="EMBL/GenBank/DDBJ databases">
        <title>Evolutionary Origins and Diversification of the Mycorrhizal Mutualists.</title>
        <authorList>
            <consortium name="DOE Joint Genome Institute"/>
            <consortium name="Mycorrhizal Genomics Consortium"/>
            <person name="Kohler A."/>
            <person name="Kuo A."/>
            <person name="Nagy L.G."/>
            <person name="Floudas D."/>
            <person name="Copeland A."/>
            <person name="Barry K.W."/>
            <person name="Cichocki N."/>
            <person name="Veneault-Fourrey C."/>
            <person name="LaButti K."/>
            <person name="Lindquist E.A."/>
            <person name="Lipzen A."/>
            <person name="Lundell T."/>
            <person name="Morin E."/>
            <person name="Murat C."/>
            <person name="Riley R."/>
            <person name="Ohm R."/>
            <person name="Sun H."/>
            <person name="Tunlid A."/>
            <person name="Henrissat B."/>
            <person name="Grigoriev I.V."/>
            <person name="Hibbett D.S."/>
            <person name="Martin F."/>
        </authorList>
    </citation>
    <scope>NUCLEOTIDE SEQUENCE [LARGE SCALE GENOMIC DNA]</scope>
    <source>
        <strain evidence="3">FD-334 SS-4</strain>
    </source>
</reference>
<dbReference type="EMBL" id="KN817636">
    <property type="protein sequence ID" value="KJA15741.1"/>
    <property type="molecule type" value="Genomic_DNA"/>
</dbReference>
<sequence>MAAPQWSVVSHVICSLALTFMYNGAVELEHSWGSSPTIPSPLAFLTEPSIPYTGYDEYSQPVVAQEYCADSVLAVNYVPYRYPSPVSNRGDQCECKR</sequence>
<evidence type="ECO:0000313" key="3">
    <source>
        <dbReference type="Proteomes" id="UP000054270"/>
    </source>
</evidence>
<keyword evidence="3" id="KW-1185">Reference proteome</keyword>
<protein>
    <submittedName>
        <fullName evidence="2">Uncharacterized protein</fullName>
    </submittedName>
</protein>
<dbReference type="Proteomes" id="UP000054270">
    <property type="component" value="Unassembled WGS sequence"/>
</dbReference>
<feature type="signal peptide" evidence="1">
    <location>
        <begin position="1"/>
        <end position="25"/>
    </location>
</feature>